<reference evidence="4" key="1">
    <citation type="submission" date="2023-07" db="EMBL/GenBank/DDBJ databases">
        <authorList>
            <consortium name="AG Swart"/>
            <person name="Singh M."/>
            <person name="Singh A."/>
            <person name="Seah K."/>
            <person name="Emmerich C."/>
        </authorList>
    </citation>
    <scope>NUCLEOTIDE SEQUENCE</scope>
    <source>
        <strain evidence="4">DP1</strain>
    </source>
</reference>
<comment type="caution">
    <text evidence="4">The sequence shown here is derived from an EMBL/GenBank/DDBJ whole genome shotgun (WGS) entry which is preliminary data.</text>
</comment>
<dbReference type="Proteomes" id="UP001295684">
    <property type="component" value="Unassembled WGS sequence"/>
</dbReference>
<dbReference type="EMBL" id="CAMPGE010025377">
    <property type="protein sequence ID" value="CAI2383139.1"/>
    <property type="molecule type" value="Genomic_DNA"/>
</dbReference>
<name>A0AAD1Y219_EUPCR</name>
<dbReference type="InterPro" id="IPR024983">
    <property type="entry name" value="CHAT_dom"/>
</dbReference>
<accession>A0AAD1Y219</accession>
<evidence type="ECO:0008006" key="6">
    <source>
        <dbReference type="Google" id="ProtNLM"/>
    </source>
</evidence>
<dbReference type="Pfam" id="PF05729">
    <property type="entry name" value="NACHT"/>
    <property type="match status" value="1"/>
</dbReference>
<dbReference type="PANTHER" id="PTHR47691:SF3">
    <property type="entry name" value="HTH-TYPE TRANSCRIPTIONAL REGULATOR RV0890C-RELATED"/>
    <property type="match status" value="1"/>
</dbReference>
<feature type="region of interest" description="Disordered" evidence="1">
    <location>
        <begin position="926"/>
        <end position="945"/>
    </location>
</feature>
<dbReference type="PANTHER" id="PTHR47691">
    <property type="entry name" value="REGULATOR-RELATED"/>
    <property type="match status" value="1"/>
</dbReference>
<feature type="compositionally biased region" description="Basic and acidic residues" evidence="1">
    <location>
        <begin position="1022"/>
        <end position="1054"/>
    </location>
</feature>
<proteinExistence type="predicted"/>
<feature type="compositionally biased region" description="Acidic residues" evidence="1">
    <location>
        <begin position="1010"/>
        <end position="1021"/>
    </location>
</feature>
<evidence type="ECO:0000313" key="4">
    <source>
        <dbReference type="EMBL" id="CAI2383139.1"/>
    </source>
</evidence>
<feature type="domain" description="NACHT" evidence="2">
    <location>
        <begin position="369"/>
        <end position="500"/>
    </location>
</feature>
<evidence type="ECO:0000259" key="2">
    <source>
        <dbReference type="Pfam" id="PF05729"/>
    </source>
</evidence>
<dbReference type="Pfam" id="PF12770">
    <property type="entry name" value="CHAT"/>
    <property type="match status" value="1"/>
</dbReference>
<keyword evidence="5" id="KW-1185">Reference proteome</keyword>
<feature type="compositionally biased region" description="Low complexity" evidence="1">
    <location>
        <begin position="1691"/>
        <end position="1704"/>
    </location>
</feature>
<gene>
    <name evidence="4" type="ORF">ECRASSUSDP1_LOCUS24630</name>
</gene>
<sequence length="1704" mass="195375">MENVKSIETVQHLLEILEAGIVDCDGKIIEDYEGNRYEINIGQNEDDDQYFESRLSSYPKGMSLLSMKKAVSVRSDPKKKLLELENRNPFVEGFITHQNSFNYSNRVDLVFAFASPLTIQIGLKDKENELAILNHSEEFKVIDNSLRNLISNLNYKKILATIQNLRDVCSTKPMILHFSGHGLVKGEMNAPQDSLVVEKECLKGELLTESKISEIFHTKSTKRSMSKAMQLVVVLSCHSEKVGKIFRNAGVNHVICIKRECEVLDNACLTFTRTFYKYLLTGNWNKICEAFEAGKRAVSDKFKSEAYKFLCLCNHGKKKCDVGFSFIDGETNNLSNAIKIKALPDKNKNIFGRTKDMVKIMDNIQSKHVWLTGEYGIGKSAIVKELCHLVYDRDLFKQGVLYIPLKNVQDFESLVDKLFRTMMYSFVNEEDKKFLESKMNDEVSHMYHSCFSCIKNYEILIILDNCDDYMRHNENNFRRLVKDITQKVQNTKILLTSQKVINIETEINILAYPIIGLEDKDMHKLIIPPNKSKNQINKEFIDMCKETLKIDNPDLDDVYKHEFFKMLNGNPLCGLLVSSNAHSMSMLDIYKKISEIQSRSGRKGNSNISMMLAIQMSLEYLESESPEIIQVLRHLSLCPSGLSDHHIKAICKDWSRWVDLLKDRSLITEKEVFNEDYRTKTRKIFRRSSYEGESTTKLYCIDPSLAKFIEDSIAPSKKLDYDEKVAGFMVNTLKELLSASEEKLGLIELYEQNLWIALSRLEARKIATTGGSFINTTLDGGFTLQSNHFMKERNNKNMNIIRNQTLLGKPTFSYKKKANSFQTIVKPSEKKDVFDLCFTGGYGKKQEPKLESIHDLLDVKEEQPELTLLNKDAPDRLSLQGEKKRSKPVRMNMISGYQNPGGNMESIDELEEGNMSSATNLGFFENPTFSEKGESSSSKIFHKKNNSKGSDFINELLRLDPIQDIEETESVSDAKSFLFDFKGKANNASSEKTESEILEESDDLDRAESSSEDEDLNDSDDLDRQSISEKKQSDKESKSTSKEEEKQSDSKSIDFRSEDTCDLLKAKDQLSIKNKAPTHNMRTIDLGSFNPVIKIEPLDQDLSKQAEIEEIMPIKKIQSRQEAPSEKNQLEKEGINVDGFQAYINLDFEKSATRNLKSLSSSNLTTSFKTGQQSENIHTIKVYDQMVILFATLLLKLNRLKDCFTVLNTYGRKCLQDDKLTRANMYKILTMATLDTKTEGYTAKALKHCEKAIEKFTLLNSKEGLSSCLLLKLHILQIIKYAEDPLDSDSDDVEACDNEGGDVHSKNSRINSIFEQFYLEIRQCRNSLFSRKIDQIITYIQKFQKNEEVLDFTKNDTILKFLFRPVLSSTIQKVDETPCRSVRKNIDPSTELFTTQVEKWMEDYDFNIKRLQDKIPQTDSFAEKAMLKQNFWNKPDKKFKLTKTLIDFLEKRVFTSISDMDSMICEVRECDSQSSRESPTSHDFSCSADIKQSNISCEVQVQPEYREASANTFITQKAEVGTDTSIMMQNQSTETDHKAIFEDISNQKFTLGKNYKKMEGKLHKNCQEKGLNIKNFKDIRVSEDTPWRVDTDLPSSTYSSCTIDYSASYSKSSYQKPSNIFNEYTATYTNNKSRCKNYTKKPAKFGKSASKGVSKWYSKTVTSPLRRKSLESKRNQPSDTLVRFQPGMNMSIRSPSEYYRSRYS</sequence>
<feature type="domain" description="CHAT" evidence="3">
    <location>
        <begin position="160"/>
        <end position="282"/>
    </location>
</feature>
<evidence type="ECO:0000313" key="5">
    <source>
        <dbReference type="Proteomes" id="UP001295684"/>
    </source>
</evidence>
<evidence type="ECO:0000256" key="1">
    <source>
        <dbReference type="SAM" id="MobiDB-lite"/>
    </source>
</evidence>
<feature type="region of interest" description="Disordered" evidence="1">
    <location>
        <begin position="988"/>
        <end position="1054"/>
    </location>
</feature>
<dbReference type="Gene3D" id="3.40.50.300">
    <property type="entry name" value="P-loop containing nucleotide triphosphate hydrolases"/>
    <property type="match status" value="1"/>
</dbReference>
<feature type="region of interest" description="Disordered" evidence="1">
    <location>
        <begin position="1665"/>
        <end position="1704"/>
    </location>
</feature>
<dbReference type="InterPro" id="IPR027417">
    <property type="entry name" value="P-loop_NTPase"/>
</dbReference>
<dbReference type="SUPFAM" id="SSF52540">
    <property type="entry name" value="P-loop containing nucleoside triphosphate hydrolases"/>
    <property type="match status" value="1"/>
</dbReference>
<organism evidence="4 5">
    <name type="scientific">Euplotes crassus</name>
    <dbReference type="NCBI Taxonomy" id="5936"/>
    <lineage>
        <taxon>Eukaryota</taxon>
        <taxon>Sar</taxon>
        <taxon>Alveolata</taxon>
        <taxon>Ciliophora</taxon>
        <taxon>Intramacronucleata</taxon>
        <taxon>Spirotrichea</taxon>
        <taxon>Hypotrichia</taxon>
        <taxon>Euplotida</taxon>
        <taxon>Euplotidae</taxon>
        <taxon>Moneuplotes</taxon>
    </lineage>
</organism>
<evidence type="ECO:0000259" key="3">
    <source>
        <dbReference type="Pfam" id="PF12770"/>
    </source>
</evidence>
<dbReference type="InterPro" id="IPR007111">
    <property type="entry name" value="NACHT_NTPase"/>
</dbReference>
<protein>
    <recommendedName>
        <fullName evidence="6">CHAT domain-containing protein</fullName>
    </recommendedName>
</protein>